<organism evidence="2 3">
    <name type="scientific">Alloalcanivorax profundimaris</name>
    <dbReference type="NCBI Taxonomy" id="2735259"/>
    <lineage>
        <taxon>Bacteria</taxon>
        <taxon>Pseudomonadati</taxon>
        <taxon>Pseudomonadota</taxon>
        <taxon>Gammaproteobacteria</taxon>
        <taxon>Oceanospirillales</taxon>
        <taxon>Alcanivoracaceae</taxon>
        <taxon>Alloalcanivorax</taxon>
    </lineage>
</organism>
<comment type="caution">
    <text evidence="2">The sequence shown here is derived from an EMBL/GenBank/DDBJ whole genome shotgun (WGS) entry which is preliminary data.</text>
</comment>
<keyword evidence="1" id="KW-0812">Transmembrane</keyword>
<keyword evidence="1" id="KW-1133">Transmembrane helix</keyword>
<gene>
    <name evidence="2" type="ORF">Y5W_02351</name>
</gene>
<dbReference type="RefSeq" id="WP_194865388.1">
    <property type="nucleotide sequence ID" value="NZ_ARXX01000035.1"/>
</dbReference>
<sequence length="71" mass="7851">MVEEYNYVQWAPLVGTWILVCTLLSFLIARHKGMKPLVPTVAGFVAAFIPIVGLIYLFVLGMRETPGRGKG</sequence>
<reference evidence="2 3" key="1">
    <citation type="submission" date="2012-09" db="EMBL/GenBank/DDBJ databases">
        <title>Genome Sequence of alkane-degrading Bacterium Alcanivorax sp. 521-1.</title>
        <authorList>
            <person name="Lai Q."/>
            <person name="Shao Z."/>
        </authorList>
    </citation>
    <scope>NUCLEOTIDE SEQUENCE [LARGE SCALE GENOMIC DNA]</scope>
    <source>
        <strain evidence="2 3">521-1</strain>
    </source>
</reference>
<name>A0ABS0ASE2_9GAMM</name>
<accession>A0ABS0ASE2</accession>
<dbReference type="Proteomes" id="UP000662703">
    <property type="component" value="Unassembled WGS sequence"/>
</dbReference>
<evidence type="ECO:0000313" key="3">
    <source>
        <dbReference type="Proteomes" id="UP000662703"/>
    </source>
</evidence>
<feature type="transmembrane region" description="Helical" evidence="1">
    <location>
        <begin position="41"/>
        <end position="60"/>
    </location>
</feature>
<dbReference type="EMBL" id="ARXX01000035">
    <property type="protein sequence ID" value="MBF5057057.1"/>
    <property type="molecule type" value="Genomic_DNA"/>
</dbReference>
<protein>
    <submittedName>
        <fullName evidence="2">Uncharacterized protein</fullName>
    </submittedName>
</protein>
<evidence type="ECO:0000313" key="2">
    <source>
        <dbReference type="EMBL" id="MBF5057057.1"/>
    </source>
</evidence>
<keyword evidence="1" id="KW-0472">Membrane</keyword>
<keyword evidence="3" id="KW-1185">Reference proteome</keyword>
<feature type="transmembrane region" description="Helical" evidence="1">
    <location>
        <begin position="7"/>
        <end position="29"/>
    </location>
</feature>
<proteinExistence type="predicted"/>
<evidence type="ECO:0000256" key="1">
    <source>
        <dbReference type="SAM" id="Phobius"/>
    </source>
</evidence>